<sequence length="365" mass="41138">MSEFDRHDRELIEEFIEAIDAIPDVHALLIDREITADNGARADGLVEMHVNNEPHLLLIEAKKQIFPRDARQIVWRTEKFIRGVDDPTVTTAIPFVVAEALSPGAREVLREEKIGYYDSGGSLYVPITGAYIYIDKPAPKQMKKQSLAVFKGARSRVLKALFHKGREPTNVKELGSLAKVSAATASKTLQELERREWVETEGSGPNKLRRLRYPMEILDAWTGFLANEKPTTLRRYYVPISSMDSLVFAIETEFSACRDLRYALTGEIAAQTYAPYLTSISTVHCRISSHNEEHDALASLDARPVTEGWNLVLIDTSSHDFIGATVAQGMRLVSPLQIYLDLFLARGRAKELAIEFREKVLLPQW</sequence>
<keyword evidence="2" id="KW-1185">Reference proteome</keyword>
<accession>A0AA97F614</accession>
<dbReference type="InterPro" id="IPR036390">
    <property type="entry name" value="WH_DNA-bd_sf"/>
</dbReference>
<dbReference type="KEGG" id="acoa:RB602_12155"/>
<dbReference type="RefSeq" id="WP_317080851.1">
    <property type="nucleotide sequence ID" value="NZ_CP136594.1"/>
</dbReference>
<name>A0AA97F614_9SPHN</name>
<evidence type="ECO:0000313" key="2">
    <source>
        <dbReference type="Proteomes" id="UP001302429"/>
    </source>
</evidence>
<dbReference type="Gene3D" id="1.10.10.10">
    <property type="entry name" value="Winged helix-like DNA-binding domain superfamily/Winged helix DNA-binding domain"/>
    <property type="match status" value="1"/>
</dbReference>
<protein>
    <recommendedName>
        <fullName evidence="3">HTH marR-type domain-containing protein</fullName>
    </recommendedName>
</protein>
<gene>
    <name evidence="1" type="ORF">RB602_12155</name>
</gene>
<proteinExistence type="predicted"/>
<evidence type="ECO:0000313" key="1">
    <source>
        <dbReference type="EMBL" id="WOE74593.1"/>
    </source>
</evidence>
<dbReference type="InterPro" id="IPR036388">
    <property type="entry name" value="WH-like_DNA-bd_sf"/>
</dbReference>
<dbReference type="Proteomes" id="UP001302429">
    <property type="component" value="Chromosome"/>
</dbReference>
<reference evidence="1 2" key="1">
    <citation type="submission" date="2023-10" db="EMBL/GenBank/DDBJ databases">
        <title>Complete genome sequence of a Sphingomonadaceae bacterium.</title>
        <authorList>
            <person name="Yan C."/>
        </authorList>
    </citation>
    <scope>NUCLEOTIDE SEQUENCE [LARGE SCALE GENOMIC DNA]</scope>
    <source>
        <strain evidence="1 2">SCSIO 66989</strain>
    </source>
</reference>
<dbReference type="AlphaFoldDB" id="A0AA97F614"/>
<dbReference type="SUPFAM" id="SSF46785">
    <property type="entry name" value="Winged helix' DNA-binding domain"/>
    <property type="match status" value="1"/>
</dbReference>
<organism evidence="1 2">
    <name type="scientific">Alterisphingorhabdus coralli</name>
    <dbReference type="NCBI Taxonomy" id="3071408"/>
    <lineage>
        <taxon>Bacteria</taxon>
        <taxon>Pseudomonadati</taxon>
        <taxon>Pseudomonadota</taxon>
        <taxon>Alphaproteobacteria</taxon>
        <taxon>Sphingomonadales</taxon>
        <taxon>Sphingomonadaceae</taxon>
        <taxon>Alterisphingorhabdus (ex Yan et al. 2024)</taxon>
    </lineage>
</organism>
<dbReference type="EMBL" id="CP136594">
    <property type="protein sequence ID" value="WOE74593.1"/>
    <property type="molecule type" value="Genomic_DNA"/>
</dbReference>
<evidence type="ECO:0008006" key="3">
    <source>
        <dbReference type="Google" id="ProtNLM"/>
    </source>
</evidence>